<evidence type="ECO:0000256" key="14">
    <source>
        <dbReference type="ARBA" id="ARBA00037553"/>
    </source>
</evidence>
<evidence type="ECO:0000256" key="18">
    <source>
        <dbReference type="ARBA" id="ARBA00042403"/>
    </source>
</evidence>
<dbReference type="PROSITE" id="PS00135">
    <property type="entry name" value="TRYPSIN_SER"/>
    <property type="match status" value="1"/>
</dbReference>
<evidence type="ECO:0000256" key="1">
    <source>
        <dbReference type="ARBA" id="ARBA00004240"/>
    </source>
</evidence>
<evidence type="ECO:0000256" key="17">
    <source>
        <dbReference type="ARBA" id="ARBA00041306"/>
    </source>
</evidence>
<evidence type="ECO:0000259" key="20">
    <source>
        <dbReference type="PROSITE" id="PS50240"/>
    </source>
</evidence>
<protein>
    <recommendedName>
        <fullName evidence="16">Vitamin K-dependent protein C</fullName>
        <ecNumber evidence="15">3.4.21.69</ecNumber>
    </recommendedName>
    <alternativeName>
        <fullName evidence="19">Anticoagulant protein C</fullName>
    </alternativeName>
    <alternativeName>
        <fullName evidence="17">Autoprothrombin IIA</fullName>
    </alternativeName>
    <alternativeName>
        <fullName evidence="18">Blood coagulation factor XIV</fullName>
    </alternativeName>
</protein>
<evidence type="ECO:0000256" key="19">
    <source>
        <dbReference type="ARBA" id="ARBA00042906"/>
    </source>
</evidence>
<dbReference type="InterPro" id="IPR001254">
    <property type="entry name" value="Trypsin_dom"/>
</dbReference>
<dbReference type="GO" id="GO:0007599">
    <property type="term" value="P:hemostasis"/>
    <property type="evidence" value="ECO:0007669"/>
    <property type="project" value="UniProtKB-KW"/>
</dbReference>
<keyword evidence="10" id="KW-0333">Golgi apparatus</keyword>
<dbReference type="GO" id="GO:0004252">
    <property type="term" value="F:serine-type endopeptidase activity"/>
    <property type="evidence" value="ECO:0007669"/>
    <property type="project" value="UniProtKB-EC"/>
</dbReference>
<dbReference type="EC" id="3.4.21.69" evidence="15"/>
<keyword evidence="6" id="KW-0356">Hemostasis</keyword>
<evidence type="ECO:0000256" key="3">
    <source>
        <dbReference type="ARBA" id="ARBA00004613"/>
    </source>
</evidence>
<keyword evidence="11" id="KW-1015">Disulfide bond</keyword>
<evidence type="ECO:0000256" key="9">
    <source>
        <dbReference type="ARBA" id="ARBA00022825"/>
    </source>
</evidence>
<evidence type="ECO:0000256" key="13">
    <source>
        <dbReference type="ARBA" id="ARBA00036045"/>
    </source>
</evidence>
<dbReference type="PROSITE" id="PS50240">
    <property type="entry name" value="TRYPSIN_DOM"/>
    <property type="match status" value="1"/>
</dbReference>
<dbReference type="GO" id="GO:0005794">
    <property type="term" value="C:Golgi apparatus"/>
    <property type="evidence" value="ECO:0007669"/>
    <property type="project" value="UniProtKB-SubCell"/>
</dbReference>
<evidence type="ECO:0000256" key="12">
    <source>
        <dbReference type="ARBA" id="ARBA00023180"/>
    </source>
</evidence>
<dbReference type="GO" id="GO:0005615">
    <property type="term" value="C:extracellular space"/>
    <property type="evidence" value="ECO:0007669"/>
    <property type="project" value="TreeGrafter"/>
</dbReference>
<dbReference type="EMBL" id="OC317017">
    <property type="protein sequence ID" value="CAD7394583.1"/>
    <property type="molecule type" value="Genomic_DNA"/>
</dbReference>
<evidence type="ECO:0000256" key="8">
    <source>
        <dbReference type="ARBA" id="ARBA00022824"/>
    </source>
</evidence>
<proteinExistence type="predicted"/>
<feature type="domain" description="Peptidase S1" evidence="20">
    <location>
        <begin position="1"/>
        <end position="188"/>
    </location>
</feature>
<dbReference type="InterPro" id="IPR050127">
    <property type="entry name" value="Serine_Proteases_S1"/>
</dbReference>
<dbReference type="PRINTS" id="PR00722">
    <property type="entry name" value="CHYMOTRYPSIN"/>
</dbReference>
<evidence type="ECO:0000256" key="11">
    <source>
        <dbReference type="ARBA" id="ARBA00023157"/>
    </source>
</evidence>
<evidence type="ECO:0000256" key="2">
    <source>
        <dbReference type="ARBA" id="ARBA00004555"/>
    </source>
</evidence>
<reference evidence="21" key="1">
    <citation type="submission" date="2020-11" db="EMBL/GenBank/DDBJ databases">
        <authorList>
            <person name="Tran Van P."/>
        </authorList>
    </citation>
    <scope>NUCLEOTIDE SEQUENCE</scope>
</reference>
<keyword evidence="4" id="KW-0964">Secreted</keyword>
<comment type="subcellular location">
    <subcellularLocation>
        <location evidence="1">Endoplasmic reticulum</location>
    </subcellularLocation>
    <subcellularLocation>
        <location evidence="2">Golgi apparatus</location>
    </subcellularLocation>
    <subcellularLocation>
        <location evidence="3">Secreted</location>
    </subcellularLocation>
</comment>
<evidence type="ECO:0000256" key="6">
    <source>
        <dbReference type="ARBA" id="ARBA00022696"/>
    </source>
</evidence>
<dbReference type="PANTHER" id="PTHR24264:SF65">
    <property type="entry name" value="SRCR DOMAIN-CONTAINING PROTEIN"/>
    <property type="match status" value="1"/>
</dbReference>
<keyword evidence="12" id="KW-0325">Glycoprotein</keyword>
<dbReference type="SMART" id="SM00020">
    <property type="entry name" value="Tryp_SPc"/>
    <property type="match status" value="1"/>
</dbReference>
<dbReference type="FunFam" id="2.40.10.10:FF:000011">
    <property type="entry name" value="Coagulation factor X"/>
    <property type="match status" value="1"/>
</dbReference>
<comment type="catalytic activity">
    <reaction evidence="13">
        <text>Degradation of blood coagulation factors Va and VIIIa.</text>
        <dbReference type="EC" id="3.4.21.69"/>
    </reaction>
</comment>
<evidence type="ECO:0000256" key="4">
    <source>
        <dbReference type="ARBA" id="ARBA00022525"/>
    </source>
</evidence>
<dbReference type="InterPro" id="IPR033116">
    <property type="entry name" value="TRYPSIN_SER"/>
</dbReference>
<dbReference type="PANTHER" id="PTHR24264">
    <property type="entry name" value="TRYPSIN-RELATED"/>
    <property type="match status" value="1"/>
</dbReference>
<name>A0A7R9CDS5_TIMCR</name>
<evidence type="ECO:0000313" key="21">
    <source>
        <dbReference type="EMBL" id="CAD7394583.1"/>
    </source>
</evidence>
<keyword evidence="9" id="KW-0720">Serine protease</keyword>
<keyword evidence="7" id="KW-0378">Hydrolase</keyword>
<accession>A0A7R9CDS5</accession>
<gene>
    <name evidence="21" type="ORF">TCEB3V08_LOCUS2506</name>
</gene>
<evidence type="ECO:0000256" key="10">
    <source>
        <dbReference type="ARBA" id="ARBA00023034"/>
    </source>
</evidence>
<dbReference type="GO" id="GO:0005783">
    <property type="term" value="C:endoplasmic reticulum"/>
    <property type="evidence" value="ECO:0007669"/>
    <property type="project" value="UniProtKB-SubCell"/>
</dbReference>
<dbReference type="Pfam" id="PF00089">
    <property type="entry name" value="Trypsin"/>
    <property type="match status" value="1"/>
</dbReference>
<evidence type="ECO:0000256" key="15">
    <source>
        <dbReference type="ARBA" id="ARBA00038995"/>
    </source>
</evidence>
<dbReference type="AlphaFoldDB" id="A0A7R9CDS5"/>
<dbReference type="GO" id="GO:0006508">
    <property type="term" value="P:proteolysis"/>
    <property type="evidence" value="ECO:0007669"/>
    <property type="project" value="UniProtKB-KW"/>
</dbReference>
<evidence type="ECO:0000256" key="16">
    <source>
        <dbReference type="ARBA" id="ARBA00040219"/>
    </source>
</evidence>
<keyword evidence="8" id="KW-0256">Endoplasmic reticulum</keyword>
<dbReference type="Gene3D" id="2.40.10.10">
    <property type="entry name" value="Trypsin-like serine proteases"/>
    <property type="match status" value="1"/>
</dbReference>
<organism evidence="21">
    <name type="scientific">Timema cristinae</name>
    <name type="common">Walking stick</name>
    <dbReference type="NCBI Taxonomy" id="61476"/>
    <lineage>
        <taxon>Eukaryota</taxon>
        <taxon>Metazoa</taxon>
        <taxon>Ecdysozoa</taxon>
        <taxon>Arthropoda</taxon>
        <taxon>Hexapoda</taxon>
        <taxon>Insecta</taxon>
        <taxon>Pterygota</taxon>
        <taxon>Neoptera</taxon>
        <taxon>Polyneoptera</taxon>
        <taxon>Phasmatodea</taxon>
        <taxon>Timematodea</taxon>
        <taxon>Timematoidea</taxon>
        <taxon>Timematidae</taxon>
        <taxon>Timema</taxon>
    </lineage>
</organism>
<keyword evidence="5" id="KW-0645">Protease</keyword>
<evidence type="ECO:0000256" key="5">
    <source>
        <dbReference type="ARBA" id="ARBA00022670"/>
    </source>
</evidence>
<evidence type="ECO:0000256" key="7">
    <source>
        <dbReference type="ARBA" id="ARBA00022801"/>
    </source>
</evidence>
<dbReference type="InterPro" id="IPR001314">
    <property type="entry name" value="Peptidase_S1A"/>
</dbReference>
<comment type="function">
    <text evidence="14">Protein C is a vitamin K-dependent serine protease that regulates blood coagulation by inactivating factors Va and VIIIa in the presence of calcium ions and phospholipids. Exerts a protective effect on the endothelial cell barrier function.</text>
</comment>
<dbReference type="CDD" id="cd00190">
    <property type="entry name" value="Tryp_SPc"/>
    <property type="match status" value="1"/>
</dbReference>
<sequence length="314" mass="34120">MKEVRVTLGEHDRISKVEAVTEERRVKAASFHENFTLMTFNHDIAVLELDSPVDLGSTIRTACIPQKESENYTGSVAIVAGWGRVDEKKPTSSTLRKVSVPVMSKTECLKAGYPKSRITENMICAGYSEGKKDACQGDSGGPLHIDGEKGSLEVIGIVSWGRGCARPNYPGVYTRVANYLSWVEDRLEGECIRSVPEFVWRESGKPFKENHPQYIQSGLNVDLPVFSKSSALDYAVPGAVHPIEIRTSISPSSAVELNTTSALANYATEAVKEKVNAGLLASMDGPQAVADVPEPVIGPLRNSSATPGLWWRAN</sequence>
<dbReference type="SUPFAM" id="SSF50494">
    <property type="entry name" value="Trypsin-like serine proteases"/>
    <property type="match status" value="1"/>
</dbReference>
<dbReference type="InterPro" id="IPR043504">
    <property type="entry name" value="Peptidase_S1_PA_chymotrypsin"/>
</dbReference>
<dbReference type="InterPro" id="IPR009003">
    <property type="entry name" value="Peptidase_S1_PA"/>
</dbReference>